<evidence type="ECO:0000313" key="5">
    <source>
        <dbReference type="Proteomes" id="UP000251842"/>
    </source>
</evidence>
<dbReference type="EMBL" id="CP029556">
    <property type="protein sequence ID" value="AXA84110.1"/>
    <property type="molecule type" value="Genomic_DNA"/>
</dbReference>
<evidence type="ECO:0000256" key="2">
    <source>
        <dbReference type="PROSITE-ProRule" id="PRU00703"/>
    </source>
</evidence>
<dbReference type="OrthoDB" id="9794094at2"/>
<dbReference type="PANTHER" id="PTHR43080">
    <property type="entry name" value="CBS DOMAIN-CONTAINING PROTEIN CBSX3, MITOCHONDRIAL"/>
    <property type="match status" value="1"/>
</dbReference>
<dbReference type="PROSITE" id="PS51371">
    <property type="entry name" value="CBS"/>
    <property type="match status" value="2"/>
</dbReference>
<dbReference type="InterPro" id="IPR000644">
    <property type="entry name" value="CBS_dom"/>
</dbReference>
<dbReference type="AlphaFoldDB" id="A0A344J500"/>
<keyword evidence="5" id="KW-1185">Reference proteome</keyword>
<accession>A0A344J500</accession>
<dbReference type="Proteomes" id="UP000251842">
    <property type="component" value="Chromosome"/>
</dbReference>
<name>A0A344J500_9GAMM</name>
<evidence type="ECO:0000256" key="1">
    <source>
        <dbReference type="ARBA" id="ARBA00023122"/>
    </source>
</evidence>
<organism evidence="4 5">
    <name type="scientific">Solilutibacter oculi</name>
    <dbReference type="NCBI Taxonomy" id="2698682"/>
    <lineage>
        <taxon>Bacteria</taxon>
        <taxon>Pseudomonadati</taxon>
        <taxon>Pseudomonadota</taxon>
        <taxon>Gammaproteobacteria</taxon>
        <taxon>Lysobacterales</taxon>
        <taxon>Lysobacteraceae</taxon>
        <taxon>Solilutibacter</taxon>
    </lineage>
</organism>
<feature type="domain" description="CBS" evidence="3">
    <location>
        <begin position="133"/>
        <end position="190"/>
    </location>
</feature>
<protein>
    <recommendedName>
        <fullName evidence="3">CBS domain-containing protein</fullName>
    </recommendedName>
</protein>
<gene>
    <name evidence="4" type="ORF">DCD74_04835</name>
</gene>
<dbReference type="SMART" id="SM00116">
    <property type="entry name" value="CBS"/>
    <property type="match status" value="2"/>
</dbReference>
<sequence>MRHRGYLCIRETVRVAHPAIPTPCQRLARPGRMNERERCSRAANHARPKLRATPTWRAQMADITSVMTANPCCCRENTPLKDVAQMMIDNDCGMIPVVDADNKPVGTVTDRDITTRVVAAGKDASAACACDAMTSPIKTVTDATSLYDATCVMEAEKIRRVIVVDGDGKLAGVAALADLALAGKNEATAQVVKEVSEPGRKS</sequence>
<dbReference type="Gene3D" id="3.10.580.10">
    <property type="entry name" value="CBS-domain"/>
    <property type="match status" value="1"/>
</dbReference>
<feature type="domain" description="CBS" evidence="3">
    <location>
        <begin position="67"/>
        <end position="124"/>
    </location>
</feature>
<evidence type="ECO:0000313" key="4">
    <source>
        <dbReference type="EMBL" id="AXA84110.1"/>
    </source>
</evidence>
<dbReference type="InterPro" id="IPR046342">
    <property type="entry name" value="CBS_dom_sf"/>
</dbReference>
<dbReference type="SUPFAM" id="SSF54631">
    <property type="entry name" value="CBS-domain pair"/>
    <property type="match status" value="1"/>
</dbReference>
<evidence type="ECO:0000259" key="3">
    <source>
        <dbReference type="PROSITE" id="PS51371"/>
    </source>
</evidence>
<dbReference type="InterPro" id="IPR051257">
    <property type="entry name" value="Diverse_CBS-Domain"/>
</dbReference>
<proteinExistence type="predicted"/>
<dbReference type="KEGG" id="lue:DCD74_04835"/>
<dbReference type="PANTHER" id="PTHR43080:SF2">
    <property type="entry name" value="CBS DOMAIN-CONTAINING PROTEIN"/>
    <property type="match status" value="1"/>
</dbReference>
<dbReference type="Pfam" id="PF00571">
    <property type="entry name" value="CBS"/>
    <property type="match status" value="2"/>
</dbReference>
<reference evidence="5" key="1">
    <citation type="submission" date="2018-05" db="EMBL/GenBank/DDBJ databases">
        <title>Luteimonas pekinense sp. nov., isolated from human Meibomian gland secretions, Beijing, China.</title>
        <authorList>
            <person name="Wen T."/>
            <person name="Bai H."/>
            <person name="Lv H."/>
        </authorList>
    </citation>
    <scope>NUCLEOTIDE SEQUENCE [LARGE SCALE GENOMIC DNA]</scope>
    <source>
        <strain evidence="5">83-4</strain>
    </source>
</reference>
<keyword evidence="1 2" id="KW-0129">CBS domain</keyword>